<feature type="compositionally biased region" description="Pro residues" evidence="2">
    <location>
        <begin position="619"/>
        <end position="631"/>
    </location>
</feature>
<feature type="compositionally biased region" description="Polar residues" evidence="2">
    <location>
        <begin position="72"/>
        <end position="82"/>
    </location>
</feature>
<feature type="compositionally biased region" description="Low complexity" evidence="2">
    <location>
        <begin position="415"/>
        <end position="434"/>
    </location>
</feature>
<protein>
    <submittedName>
        <fullName evidence="4">Spc7 domain-containing protein</fullName>
    </submittedName>
</protein>
<feature type="compositionally biased region" description="Acidic residues" evidence="2">
    <location>
        <begin position="594"/>
        <end position="614"/>
    </location>
</feature>
<dbReference type="InterPro" id="IPR013253">
    <property type="entry name" value="Spc7_domain"/>
</dbReference>
<dbReference type="GO" id="GO:0000776">
    <property type="term" value="C:kinetochore"/>
    <property type="evidence" value="ECO:0007669"/>
    <property type="project" value="TreeGrafter"/>
</dbReference>
<evidence type="ECO:0000313" key="5">
    <source>
        <dbReference type="Proteomes" id="UP000636479"/>
    </source>
</evidence>
<feature type="coiled-coil region" evidence="1">
    <location>
        <begin position="820"/>
        <end position="935"/>
    </location>
</feature>
<evidence type="ECO:0000256" key="1">
    <source>
        <dbReference type="SAM" id="Coils"/>
    </source>
</evidence>
<sequence>MVKEQSGRRKSIAVAGDQNRPVALSRKRRAHSIVGSDVLSPRAKARRFAVPRKSILKSTANVLDANPDGSGTLPTENSATQSMDLTTDFQTQIHDNTSRKSLGRRVSFAKNAHVRLIELRTNDDNTNSTASPPGSPAASSDPPEDPQQPKVVNDENAYPGAAASRNRRRSSIRQSFGSEDMDLTVTAPGGFFAFGDEPALADEDMELEDSMDMDMTEDLDGEFLKGRPVSLGGNANRPPLGQISTAPAGEQDQSQSFDDQSSYTSDPSQEAHTEFSVPLNRSLRPPASEDPAWMALRRMTHSGDTPLEDIPASSDDDFGGNQVVYETGDASISSADDSFNDINNGDRTMNLSQVVGRVSMAGSGPRFSMGQPDSTMEESEIYGTIIQAPAQSTPAPAPRPQESAPTNSRPPVFRAPSPSKASSPSKKTAAAAKPVFFPPGPNKRPRDSDVDGEKGTPSKRVAVAGRWTPTTTSSPAKGTTPQKSVAKPLSPSKKAPFLVSTKASTSVTPASALPRPTGRRPSYFDRRKSMASLGVEGSQSGSQPSSSAQPKSPRKTSGLGMGRASMGSAPSSNGWKPFKKPSPTIKGKEKAIEPEPEPVPEPEPELEEDQETEMEIAPAPSPRVESPPPRAASPRVNVTDSVVNVSSLAEERSTPDSVDMDVDATEQWRDRIEQTEPPDEEIQAITIEQFFEITNVKFMDALDAPRRSIHHPSRVPRPPSEIPLAEYGVAMAITVPELDLYSKICNDLQKWMDTDIKAVFEQEEEAAAKVTPQLFTEYLSADEEDREALLHQLHLIRSNVRTQAKSEWYDWKLEWIENLRASLDESLTALRKDAEALEQLRELPDQILPGLQQEYDELMRELAQEEAEVAEIQNCDQDYLNGLKASIAEQDFVVEALRGELDEHKSRLQWLKDRMADMEDEKRQSQTAIDDANRILHLQQHSTHAELTRLKEEIGLLQQLHMLKITKVVPELFEYEYGSQFKVSIPCRQFNPVPSKVKITRIKPSHQYLDDFPELTKYFFEDAMRHIPRGDHVSTRSIVASLSDYWMACSQLRAQLFQLTIKYPVTIELLANGGGFRAKAAVMFPVVRGKAYISFVFSHDVHGRWPLSIEFLTHEVKTQFGALDADALSTRVAESLSQAGPMDNNGCLLDACLSAQELYDDKSASKSPNEKWLLLRLAPPDSTVRRVGDVNSTTKDAYKRLNNCRALALRTNQPPTHSHLNCLYIIRTMKFFAAAALAIAALAAPAIAQESGDPSTLVIDSSLPVPSLPVPSLPVPSVSLPSLPIPSVSVSVPVLPSGGSSVPSLSGRLPSSSVSGSSPAQSSGAPNAGAVLGVPIQGLVAAGAVVAAALF</sequence>
<dbReference type="EMBL" id="JACAZF010000004">
    <property type="protein sequence ID" value="KAF7306544.1"/>
    <property type="molecule type" value="Genomic_DNA"/>
</dbReference>
<dbReference type="InterPro" id="IPR040850">
    <property type="entry name" value="Knl1_RWD_C"/>
</dbReference>
<evidence type="ECO:0000256" key="2">
    <source>
        <dbReference type="SAM" id="MobiDB-lite"/>
    </source>
</evidence>
<feature type="compositionally biased region" description="Low complexity" evidence="2">
    <location>
        <begin position="251"/>
        <end position="266"/>
    </location>
</feature>
<dbReference type="PANTHER" id="PTHR28260:SF1">
    <property type="entry name" value="SPINDLE POLE BODY COMPONENT SPC105"/>
    <property type="match status" value="1"/>
</dbReference>
<dbReference type="InterPro" id="IPR033338">
    <property type="entry name" value="Spc105/Spc7"/>
</dbReference>
<proteinExistence type="predicted"/>
<comment type="caution">
    <text evidence="4">The sequence shown here is derived from an EMBL/GenBank/DDBJ whole genome shotgun (WGS) entry which is preliminary data.</text>
</comment>
<gene>
    <name evidence="4" type="ORF">MIND_00445700</name>
</gene>
<dbReference type="SMART" id="SM00787">
    <property type="entry name" value="Spc7"/>
    <property type="match status" value="1"/>
</dbReference>
<organism evidence="4 5">
    <name type="scientific">Mycena indigotica</name>
    <dbReference type="NCBI Taxonomy" id="2126181"/>
    <lineage>
        <taxon>Eukaryota</taxon>
        <taxon>Fungi</taxon>
        <taxon>Dikarya</taxon>
        <taxon>Basidiomycota</taxon>
        <taxon>Agaricomycotina</taxon>
        <taxon>Agaricomycetes</taxon>
        <taxon>Agaricomycetidae</taxon>
        <taxon>Agaricales</taxon>
        <taxon>Marasmiineae</taxon>
        <taxon>Mycenaceae</taxon>
        <taxon>Mycena</taxon>
    </lineage>
</organism>
<feature type="compositionally biased region" description="Low complexity" evidence="2">
    <location>
        <begin position="128"/>
        <end position="141"/>
    </location>
</feature>
<feature type="region of interest" description="Disordered" evidence="2">
    <location>
        <begin position="223"/>
        <end position="288"/>
    </location>
</feature>
<evidence type="ECO:0000313" key="4">
    <source>
        <dbReference type="EMBL" id="KAF7306544.1"/>
    </source>
</evidence>
<feature type="domain" description="Spc7 kinetochore protein" evidence="3">
    <location>
        <begin position="672"/>
        <end position="986"/>
    </location>
</feature>
<dbReference type="OrthoDB" id="5592879at2759"/>
<feature type="region of interest" description="Disordered" evidence="2">
    <location>
        <begin position="1"/>
        <end position="31"/>
    </location>
</feature>
<reference evidence="4" key="1">
    <citation type="submission" date="2020-05" db="EMBL/GenBank/DDBJ databases">
        <title>Mycena genomes resolve the evolution of fungal bioluminescence.</title>
        <authorList>
            <person name="Tsai I.J."/>
        </authorList>
    </citation>
    <scope>NUCLEOTIDE SEQUENCE</scope>
    <source>
        <strain evidence="4">171206Taipei</strain>
    </source>
</reference>
<keyword evidence="5" id="KW-1185">Reference proteome</keyword>
<dbReference type="GO" id="GO:0007094">
    <property type="term" value="P:mitotic spindle assembly checkpoint signaling"/>
    <property type="evidence" value="ECO:0007669"/>
    <property type="project" value="TreeGrafter"/>
</dbReference>
<feature type="compositionally biased region" description="Polar residues" evidence="2">
    <location>
        <begin position="468"/>
        <end position="483"/>
    </location>
</feature>
<evidence type="ECO:0000259" key="3">
    <source>
        <dbReference type="SMART" id="SM00787"/>
    </source>
</evidence>
<name>A0A8H6SWA4_9AGAR</name>
<feature type="compositionally biased region" description="Low complexity" evidence="2">
    <location>
        <begin position="538"/>
        <end position="551"/>
    </location>
</feature>
<dbReference type="PANTHER" id="PTHR28260">
    <property type="entry name" value="SPINDLE POLE BODY COMPONENT SPC105"/>
    <property type="match status" value="1"/>
</dbReference>
<dbReference type="Pfam" id="PF08317">
    <property type="entry name" value="Spc7"/>
    <property type="match status" value="1"/>
</dbReference>
<accession>A0A8H6SWA4</accession>
<dbReference type="GO" id="GO:0034501">
    <property type="term" value="P:protein localization to kinetochore"/>
    <property type="evidence" value="ECO:0007669"/>
    <property type="project" value="TreeGrafter"/>
</dbReference>
<keyword evidence="1" id="KW-0175">Coiled coil</keyword>
<dbReference type="Pfam" id="PF18210">
    <property type="entry name" value="Knl1_RWD_C"/>
    <property type="match status" value="1"/>
</dbReference>
<feature type="region of interest" description="Disordered" evidence="2">
    <location>
        <begin position="362"/>
        <end position="639"/>
    </location>
</feature>
<feature type="compositionally biased region" description="Basic and acidic residues" evidence="2">
    <location>
        <begin position="444"/>
        <end position="456"/>
    </location>
</feature>
<dbReference type="GO" id="GO:1990758">
    <property type="term" value="P:mitotic sister chromatid biorientation"/>
    <property type="evidence" value="ECO:0007669"/>
    <property type="project" value="TreeGrafter"/>
</dbReference>
<dbReference type="RefSeq" id="XP_037221563.1">
    <property type="nucleotide sequence ID" value="XM_037361271.1"/>
</dbReference>
<dbReference type="GeneID" id="59343787"/>
<dbReference type="Proteomes" id="UP000636479">
    <property type="component" value="Unassembled WGS sequence"/>
</dbReference>
<feature type="region of interest" description="Disordered" evidence="2">
    <location>
        <begin position="118"/>
        <end position="183"/>
    </location>
</feature>
<feature type="region of interest" description="Disordered" evidence="2">
    <location>
        <begin position="61"/>
        <end position="82"/>
    </location>
</feature>